<dbReference type="InterPro" id="IPR007645">
    <property type="entry name" value="RNA_pol_Rpb2_3"/>
</dbReference>
<dbReference type="InterPro" id="IPR010243">
    <property type="entry name" value="RNA_pol_bsu_bac"/>
</dbReference>
<evidence type="ECO:0000256" key="8">
    <source>
        <dbReference type="RuleBase" id="RU363031"/>
    </source>
</evidence>
<keyword evidence="16" id="KW-1185">Reference proteome</keyword>
<dbReference type="GO" id="GO:0000428">
    <property type="term" value="C:DNA-directed RNA polymerase complex"/>
    <property type="evidence" value="ECO:0007669"/>
    <property type="project" value="UniProtKB-KW"/>
</dbReference>
<dbReference type="FunFam" id="3.90.1800.10:FF:000001">
    <property type="entry name" value="DNA-directed RNA polymerase subunit beta"/>
    <property type="match status" value="1"/>
</dbReference>
<dbReference type="Pfam" id="PF00562">
    <property type="entry name" value="RNA_pol_Rpb2_6"/>
    <property type="match status" value="1"/>
</dbReference>
<evidence type="ECO:0000259" key="11">
    <source>
        <dbReference type="Pfam" id="PF04561"/>
    </source>
</evidence>
<dbReference type="EC" id="2.7.7.6" evidence="6 8"/>
<dbReference type="SUPFAM" id="SSF64484">
    <property type="entry name" value="beta and beta-prime subunits of DNA dependent RNA-polymerase"/>
    <property type="match status" value="1"/>
</dbReference>
<feature type="domain" description="DNA-directed RNA polymerase subunit 2 hybrid-binding" evidence="9">
    <location>
        <begin position="632"/>
        <end position="1048"/>
    </location>
</feature>
<dbReference type="InterPro" id="IPR007642">
    <property type="entry name" value="RNA_pol_Rpb2_2"/>
</dbReference>
<accession>A0A1I5D0Z2</accession>
<dbReference type="EMBL" id="FOVM01000008">
    <property type="protein sequence ID" value="SFN92884.1"/>
    <property type="molecule type" value="Genomic_DNA"/>
</dbReference>
<dbReference type="Gene3D" id="3.90.1800.10">
    <property type="entry name" value="RNA polymerase alpha subunit dimerisation domain"/>
    <property type="match status" value="1"/>
</dbReference>
<dbReference type="GO" id="GO:0003677">
    <property type="term" value="F:DNA binding"/>
    <property type="evidence" value="ECO:0007669"/>
    <property type="project" value="UniProtKB-UniRule"/>
</dbReference>
<dbReference type="Gene3D" id="3.90.1100.10">
    <property type="match status" value="1"/>
</dbReference>
<reference evidence="16" key="1">
    <citation type="submission" date="2016-10" db="EMBL/GenBank/DDBJ databases">
        <authorList>
            <person name="Varghese N."/>
            <person name="Submissions S."/>
        </authorList>
    </citation>
    <scope>NUCLEOTIDE SEQUENCE [LARGE SCALE GENOMIC DNA]</scope>
    <source>
        <strain evidence="16">CGMCC 1.11101</strain>
    </source>
</reference>
<protein>
    <recommendedName>
        <fullName evidence="6 8">DNA-directed RNA polymerase subunit beta</fullName>
        <shortName evidence="6">RNAP subunit beta</shortName>
        <ecNumber evidence="6 8">2.7.7.6</ecNumber>
    </recommendedName>
    <alternativeName>
        <fullName evidence="6">RNA polymerase subunit beta</fullName>
    </alternativeName>
    <alternativeName>
        <fullName evidence="6">Transcriptase subunit beta</fullName>
    </alternativeName>
</protein>
<dbReference type="Gene3D" id="2.30.150.10">
    <property type="entry name" value="DNA-directed RNA polymerase, beta subunit, external 1 domain"/>
    <property type="match status" value="1"/>
</dbReference>
<feature type="domain" description="RNA polymerase beta subunit protrusion" evidence="12">
    <location>
        <begin position="38"/>
        <end position="411"/>
    </location>
</feature>
<dbReference type="InterPro" id="IPR037034">
    <property type="entry name" value="RNA_pol_Rpb2_2_sf"/>
</dbReference>
<dbReference type="Proteomes" id="UP000198867">
    <property type="component" value="Unassembled WGS sequence"/>
</dbReference>
<evidence type="ECO:0000313" key="15">
    <source>
        <dbReference type="EMBL" id="SFN92884.1"/>
    </source>
</evidence>
<dbReference type="GO" id="GO:0006351">
    <property type="term" value="P:DNA-templated transcription"/>
    <property type="evidence" value="ECO:0007669"/>
    <property type="project" value="UniProtKB-UniRule"/>
</dbReference>
<keyword evidence="3 6" id="KW-0548">Nucleotidyltransferase</keyword>
<evidence type="ECO:0000259" key="14">
    <source>
        <dbReference type="Pfam" id="PF10385"/>
    </source>
</evidence>
<keyword evidence="4 6" id="KW-0804">Transcription</keyword>
<dbReference type="GO" id="GO:0032549">
    <property type="term" value="F:ribonucleoside binding"/>
    <property type="evidence" value="ECO:0007669"/>
    <property type="project" value="InterPro"/>
</dbReference>
<evidence type="ECO:0000256" key="2">
    <source>
        <dbReference type="ARBA" id="ARBA00022679"/>
    </source>
</evidence>
<evidence type="ECO:0000256" key="1">
    <source>
        <dbReference type="ARBA" id="ARBA00022478"/>
    </source>
</evidence>
<dbReference type="InterPro" id="IPR007641">
    <property type="entry name" value="RNA_pol_Rpb2_7"/>
</dbReference>
<dbReference type="Pfam" id="PF04560">
    <property type="entry name" value="RNA_pol_Rpb2_7"/>
    <property type="match status" value="1"/>
</dbReference>
<evidence type="ECO:0000256" key="7">
    <source>
        <dbReference type="RuleBase" id="RU000434"/>
    </source>
</evidence>
<dbReference type="CDD" id="cd00653">
    <property type="entry name" value="RNA_pol_B_RPB2"/>
    <property type="match status" value="1"/>
</dbReference>
<dbReference type="NCBIfam" id="TIGR02013">
    <property type="entry name" value="rpoB"/>
    <property type="match status" value="1"/>
</dbReference>
<dbReference type="PANTHER" id="PTHR20856">
    <property type="entry name" value="DNA-DIRECTED RNA POLYMERASE I SUBUNIT 2"/>
    <property type="match status" value="1"/>
</dbReference>
<dbReference type="OrthoDB" id="9803954at2"/>
<dbReference type="Pfam" id="PF04565">
    <property type="entry name" value="RNA_pol_Rpb2_3"/>
    <property type="match status" value="1"/>
</dbReference>
<dbReference type="InterPro" id="IPR015712">
    <property type="entry name" value="DNA-dir_RNA_pol_su2"/>
</dbReference>
<evidence type="ECO:0000256" key="6">
    <source>
        <dbReference type="HAMAP-Rule" id="MF_01321"/>
    </source>
</evidence>
<dbReference type="NCBIfam" id="NF001616">
    <property type="entry name" value="PRK00405.1"/>
    <property type="match status" value="1"/>
</dbReference>
<proteinExistence type="inferred from homology"/>
<dbReference type="Gene3D" id="3.90.1110.10">
    <property type="entry name" value="RNA polymerase Rpb2, domain 2"/>
    <property type="match status" value="1"/>
</dbReference>
<dbReference type="Pfam" id="PF10385">
    <property type="entry name" value="RNA_pol_Rpb2_45"/>
    <property type="match status" value="1"/>
</dbReference>
<dbReference type="Gene3D" id="2.40.270.10">
    <property type="entry name" value="DNA-directed RNA polymerase, subunit 2, domain 6"/>
    <property type="match status" value="1"/>
</dbReference>
<dbReference type="Gene3D" id="2.40.50.150">
    <property type="match status" value="1"/>
</dbReference>
<gene>
    <name evidence="6" type="primary">rpoB</name>
    <name evidence="15" type="ORF">SAMN05216219_2643</name>
</gene>
<keyword evidence="1 6" id="KW-0240">DNA-directed RNA polymerase</keyword>
<evidence type="ECO:0000259" key="9">
    <source>
        <dbReference type="Pfam" id="PF00562"/>
    </source>
</evidence>
<dbReference type="Pfam" id="PF04561">
    <property type="entry name" value="RNA_pol_Rpb2_2"/>
    <property type="match status" value="1"/>
</dbReference>
<evidence type="ECO:0000259" key="12">
    <source>
        <dbReference type="Pfam" id="PF04563"/>
    </source>
</evidence>
<name>A0A1I5D0Z2_9MICO</name>
<organism evidence="15 16">
    <name type="scientific">Mycetocola miduiensis</name>
    <dbReference type="NCBI Taxonomy" id="995034"/>
    <lineage>
        <taxon>Bacteria</taxon>
        <taxon>Bacillati</taxon>
        <taxon>Actinomycetota</taxon>
        <taxon>Actinomycetes</taxon>
        <taxon>Micrococcales</taxon>
        <taxon>Microbacteriaceae</taxon>
        <taxon>Mycetocola</taxon>
    </lineage>
</organism>
<evidence type="ECO:0000313" key="16">
    <source>
        <dbReference type="Proteomes" id="UP000198867"/>
    </source>
</evidence>
<dbReference type="Pfam" id="PF04563">
    <property type="entry name" value="RNA_pol_Rpb2_1"/>
    <property type="match status" value="1"/>
</dbReference>
<evidence type="ECO:0000256" key="5">
    <source>
        <dbReference type="ARBA" id="ARBA00048552"/>
    </source>
</evidence>
<dbReference type="AlphaFoldDB" id="A0A1I5D0Z2"/>
<dbReference type="HAMAP" id="MF_01321">
    <property type="entry name" value="RNApol_bact_RpoB"/>
    <property type="match status" value="1"/>
</dbReference>
<dbReference type="InterPro" id="IPR007120">
    <property type="entry name" value="DNA-dir_RNAP_su2_dom"/>
</dbReference>
<comment type="subunit">
    <text evidence="6 8">The RNAP catalytic core consists of 2 alpha, 1 beta, 1 beta' and 1 omega subunit. When a sigma factor is associated with the core the holoenzyme is formed, which can initiate transcription.</text>
</comment>
<comment type="function">
    <text evidence="6 8">DNA-dependent RNA polymerase catalyzes the transcription of DNA into RNA using the four ribonucleoside triphosphates as substrates.</text>
</comment>
<comment type="catalytic activity">
    <reaction evidence="5 6 8">
        <text>RNA(n) + a ribonucleoside 5'-triphosphate = RNA(n+1) + diphosphate</text>
        <dbReference type="Rhea" id="RHEA:21248"/>
        <dbReference type="Rhea" id="RHEA-COMP:14527"/>
        <dbReference type="Rhea" id="RHEA-COMP:17342"/>
        <dbReference type="ChEBI" id="CHEBI:33019"/>
        <dbReference type="ChEBI" id="CHEBI:61557"/>
        <dbReference type="ChEBI" id="CHEBI:140395"/>
        <dbReference type="EC" id="2.7.7.6"/>
    </reaction>
</comment>
<evidence type="ECO:0000259" key="13">
    <source>
        <dbReference type="Pfam" id="PF04565"/>
    </source>
</evidence>
<dbReference type="RefSeq" id="WP_090712193.1">
    <property type="nucleotide sequence ID" value="NZ_FOVM01000008.1"/>
</dbReference>
<sequence>MAAARNASTNSPKNGRDASRLSFAKITDTLTVPDLLALQTESFDWLVGNDVWQSRVAEATKAGRQDLATHSGLDEIFEEISPIEDLGETMQLSFTSPFLEPEKYSIDECKERGKTYAAPLYVEAEFMNHLTGEIKTQTVFMGDFPLMTEKGTFIINGTERVVVSQLVRSPGVYFDRNQEKTSDKDIFSARIIPSRGAWLEFEIDKRDQVGVRIDRKRKQSVTVFLKALGLTSEDILEKFKGFESIELTLEKDSILTKEDALRDIYRKLRPGEQVAAEAARALLDNFYFNGKRYDLAKVGRYKINKKLGLDAPLSDSVLTVDDIVETIKYLVRLHSGETSFTGIRDGKKAEIRLDIDDIDNFGNRRIRAVGELIQNQVRTGLSRMERVVRERMTTQDIEAITPQTLINVRPVVAAIKEFFGTSQLSQFMDQNNPLAGLTHKRRLSALGPGGLSRERAGVEVRDVHPSHYGRMCPIETPEGPNIGLIGSLASFARINAFGFIETPYRRVVDGLVTKDIDYLTAMEEDDYIVAQANAPLKDDGRFMEDRVLARRKGGEVDLFPAEDIGYMDVSPRQMVSVATSLIPFLEHDDANRALMGANMQRQAVPLLRSESPIVGTGMEGYAAIDAGDVITADKAGVVSEVSAEVVTIQLDEGGTQDYYLRKFDRSNQGTSFNNRVIVSAGDRIEAGEVIADGPATENGELALGKNLLVAFMSWEGHNFEDAIILSQNLVKDDTLSSIHIEEYEVDSRDTKLGKEEITRDLPNVSPELLKDLDERGIIRIGAEVRPGDILVGKVTPKGETELSAEERLLRAIFNEKSREVRDTSLKVPHGERGTIIAVKEFNAEDGDDELGSGVNRRVVVYIAQKRKITEGDKLSGRHGNKGVISKILPIEDMPFLADGTPVDIILNPLGIPGRMNFGQVLELHLGWIAQQGWKVEGKPTWAKNLPAEAFSAEPGTKVATPVFDGASEEEIAGLLDSTNVTRDGDRLIGSSGKANLFDGRSGEPFPEPISVGYMYILKLHHLVDDKIHARSTGPYSMITQQPLGGKAQFGGQRFGEMEVWALEAYGAAYALQELLTIKSDDILGRVKVYEAIVKGENIQEPGIPESFKVLIKEMQSLCLNVEVLSADGTAVSLKDTDDDAFRAAEELGINISSRFESSSIDEI</sequence>
<dbReference type="STRING" id="995034.SAMN05216219_2643"/>
<feature type="domain" description="RNA polymerase Rpb2" evidence="13">
    <location>
        <begin position="426"/>
        <end position="494"/>
    </location>
</feature>
<comment type="similarity">
    <text evidence="6 7">Belongs to the RNA polymerase beta chain family.</text>
</comment>
<dbReference type="InterPro" id="IPR007121">
    <property type="entry name" value="RNA_pol_bsu_CS"/>
</dbReference>
<feature type="domain" description="DNA-directed RNA polymerase beta subunit external 1" evidence="14">
    <location>
        <begin position="504"/>
        <end position="570"/>
    </location>
</feature>
<evidence type="ECO:0000259" key="10">
    <source>
        <dbReference type="Pfam" id="PF04560"/>
    </source>
</evidence>
<dbReference type="InterPro" id="IPR042107">
    <property type="entry name" value="DNA-dir_RNA_pol_bsu_ext_1_sf"/>
</dbReference>
<keyword evidence="2 6" id="KW-0808">Transferase</keyword>
<dbReference type="GO" id="GO:0003899">
    <property type="term" value="F:DNA-directed RNA polymerase activity"/>
    <property type="evidence" value="ECO:0007669"/>
    <property type="project" value="UniProtKB-UniRule"/>
</dbReference>
<dbReference type="PROSITE" id="PS01166">
    <property type="entry name" value="RNA_POL_BETA"/>
    <property type="match status" value="1"/>
</dbReference>
<evidence type="ECO:0000256" key="3">
    <source>
        <dbReference type="ARBA" id="ARBA00022695"/>
    </source>
</evidence>
<dbReference type="InterPro" id="IPR037033">
    <property type="entry name" value="DNA-dir_RNAP_su2_hyb_sf"/>
</dbReference>
<dbReference type="Gene3D" id="2.40.50.100">
    <property type="match status" value="1"/>
</dbReference>
<feature type="domain" description="RNA polymerase Rpb2" evidence="10">
    <location>
        <begin position="1050"/>
        <end position="1124"/>
    </location>
</feature>
<dbReference type="InterPro" id="IPR007644">
    <property type="entry name" value="RNA_pol_bsu_protrusion"/>
</dbReference>
<dbReference type="InterPro" id="IPR019462">
    <property type="entry name" value="DNA-dir_RNA_pol_bsu_external_1"/>
</dbReference>
<evidence type="ECO:0000256" key="4">
    <source>
        <dbReference type="ARBA" id="ARBA00023163"/>
    </source>
</evidence>
<dbReference type="InterPro" id="IPR014724">
    <property type="entry name" value="RNA_pol_RPB2_OB-fold"/>
</dbReference>
<feature type="domain" description="RNA polymerase Rpb2" evidence="11">
    <location>
        <begin position="168"/>
        <end position="367"/>
    </location>
</feature>